<dbReference type="AlphaFoldDB" id="A0A1G8EFF9"/>
<organism evidence="4 5">
    <name type="scientific">Alteribacillus persepolensis</name>
    <dbReference type="NCBI Taxonomy" id="568899"/>
    <lineage>
        <taxon>Bacteria</taxon>
        <taxon>Bacillati</taxon>
        <taxon>Bacillota</taxon>
        <taxon>Bacilli</taxon>
        <taxon>Bacillales</taxon>
        <taxon>Bacillaceae</taxon>
        <taxon>Alteribacillus</taxon>
    </lineage>
</organism>
<evidence type="ECO:0000313" key="4">
    <source>
        <dbReference type="EMBL" id="SDH68643.1"/>
    </source>
</evidence>
<comment type="similarity">
    <text evidence="1">Belongs to the UPF0065 (bug) family.</text>
</comment>
<dbReference type="RefSeq" id="WP_091273207.1">
    <property type="nucleotide sequence ID" value="NZ_FNDK01000009.1"/>
</dbReference>
<dbReference type="EMBL" id="FNDK01000009">
    <property type="protein sequence ID" value="SDH68643.1"/>
    <property type="molecule type" value="Genomic_DNA"/>
</dbReference>
<dbReference type="InterPro" id="IPR005064">
    <property type="entry name" value="BUG"/>
</dbReference>
<gene>
    <name evidence="4" type="ORF">SAMN05192534_10973</name>
</gene>
<feature type="signal peptide" evidence="3">
    <location>
        <begin position="1"/>
        <end position="19"/>
    </location>
</feature>
<protein>
    <submittedName>
        <fullName evidence="4">Tripartite-type tricarboxylate transporter, receptor component TctC</fullName>
    </submittedName>
</protein>
<dbReference type="STRING" id="568899.SAMN05192534_10973"/>
<sequence length="342" mass="37213">MRTKQWMAVMVLVFIVLLAACTEGEKEEEDNNKETGTAEETSAEAADYPKRDIEIIAGGGAGGGTDVYSRAVARELSDILGTNVNVVNKPGGGGSVAAQEVATAPADGYTLLPTNSDTQVNMATGKSPNYIEDNVFSGLARMHDDTYALMVKSGTFANIEEFIEHVQENPGEVSIGGTASMGTDELTVAKFEKAAGIDLNYVAYEDAGQMHADLAGGHVDVLLEEPGPALSLLEEGEFEMLVIFAEERVEEYPDVPTSVESGWDIVSGMSRGFIVHADVPGDIKKILEDALEQTLETERYQEFVESQYLHLKDGWMNSEDYQSFLEEEINVYKDLSEELNQQ</sequence>
<dbReference type="CDD" id="cd07012">
    <property type="entry name" value="PBP2_Bug_TTT"/>
    <property type="match status" value="1"/>
</dbReference>
<dbReference type="SUPFAM" id="SSF53850">
    <property type="entry name" value="Periplasmic binding protein-like II"/>
    <property type="match status" value="1"/>
</dbReference>
<proteinExistence type="inferred from homology"/>
<keyword evidence="3" id="KW-0732">Signal</keyword>
<accession>A0A1G8EFF9</accession>
<name>A0A1G8EFF9_9BACI</name>
<dbReference type="InterPro" id="IPR042100">
    <property type="entry name" value="Bug_dom1"/>
</dbReference>
<dbReference type="PANTHER" id="PTHR42928">
    <property type="entry name" value="TRICARBOXYLATE-BINDING PROTEIN"/>
    <property type="match status" value="1"/>
</dbReference>
<feature type="chain" id="PRO_5039728211" evidence="3">
    <location>
        <begin position="20"/>
        <end position="342"/>
    </location>
</feature>
<dbReference type="PANTHER" id="PTHR42928:SF5">
    <property type="entry name" value="BLR1237 PROTEIN"/>
    <property type="match status" value="1"/>
</dbReference>
<dbReference type="Gene3D" id="3.40.190.150">
    <property type="entry name" value="Bordetella uptake gene, domain 1"/>
    <property type="match status" value="1"/>
</dbReference>
<evidence type="ECO:0000256" key="1">
    <source>
        <dbReference type="ARBA" id="ARBA00006987"/>
    </source>
</evidence>
<dbReference type="PROSITE" id="PS51257">
    <property type="entry name" value="PROKAR_LIPOPROTEIN"/>
    <property type="match status" value="1"/>
</dbReference>
<feature type="region of interest" description="Disordered" evidence="2">
    <location>
        <begin position="24"/>
        <end position="49"/>
    </location>
</feature>
<dbReference type="OrthoDB" id="8881899at2"/>
<dbReference type="PIRSF" id="PIRSF017082">
    <property type="entry name" value="YflP"/>
    <property type="match status" value="1"/>
</dbReference>
<feature type="compositionally biased region" description="Low complexity" evidence="2">
    <location>
        <begin position="34"/>
        <end position="46"/>
    </location>
</feature>
<reference evidence="4 5" key="1">
    <citation type="submission" date="2016-10" db="EMBL/GenBank/DDBJ databases">
        <authorList>
            <person name="de Groot N.N."/>
        </authorList>
    </citation>
    <scope>NUCLEOTIDE SEQUENCE [LARGE SCALE GENOMIC DNA]</scope>
    <source>
        <strain evidence="4 5">DSM 21632</strain>
    </source>
</reference>
<evidence type="ECO:0000256" key="3">
    <source>
        <dbReference type="SAM" id="SignalP"/>
    </source>
</evidence>
<keyword evidence="5" id="KW-1185">Reference proteome</keyword>
<keyword evidence="4" id="KW-0675">Receptor</keyword>
<evidence type="ECO:0000256" key="2">
    <source>
        <dbReference type="SAM" id="MobiDB-lite"/>
    </source>
</evidence>
<evidence type="ECO:0000313" key="5">
    <source>
        <dbReference type="Proteomes" id="UP000199163"/>
    </source>
</evidence>
<dbReference type="Pfam" id="PF03401">
    <property type="entry name" value="TctC"/>
    <property type="match status" value="1"/>
</dbReference>
<dbReference type="Proteomes" id="UP000199163">
    <property type="component" value="Unassembled WGS sequence"/>
</dbReference>
<dbReference type="Gene3D" id="3.40.190.10">
    <property type="entry name" value="Periplasmic binding protein-like II"/>
    <property type="match status" value="1"/>
</dbReference>